<dbReference type="SUPFAM" id="SSF54975">
    <property type="entry name" value="Acylphosphatase/BLUF domain-like"/>
    <property type="match status" value="1"/>
</dbReference>
<dbReference type="PROSITE" id="PS50925">
    <property type="entry name" value="BLUF"/>
    <property type="match status" value="1"/>
</dbReference>
<dbReference type="OrthoDB" id="557705at2"/>
<organism evidence="2 3">
    <name type="scientific">Vitreoscilla filiformis</name>
    <dbReference type="NCBI Taxonomy" id="63"/>
    <lineage>
        <taxon>Bacteria</taxon>
        <taxon>Pseudomonadati</taxon>
        <taxon>Pseudomonadota</taxon>
        <taxon>Betaproteobacteria</taxon>
        <taxon>Neisseriales</taxon>
        <taxon>Neisseriaceae</taxon>
        <taxon>Vitreoscilla</taxon>
    </lineage>
</organism>
<dbReference type="InterPro" id="IPR007024">
    <property type="entry name" value="BLUF_domain"/>
</dbReference>
<dbReference type="Gene3D" id="3.30.70.100">
    <property type="match status" value="1"/>
</dbReference>
<keyword evidence="3" id="KW-1185">Reference proteome</keyword>
<feature type="domain" description="BLUF" evidence="1">
    <location>
        <begin position="2"/>
        <end position="93"/>
    </location>
</feature>
<evidence type="ECO:0000313" key="2">
    <source>
        <dbReference type="EMBL" id="ASM76347.1"/>
    </source>
</evidence>
<evidence type="ECO:0000313" key="3">
    <source>
        <dbReference type="Proteomes" id="UP000199729"/>
    </source>
</evidence>
<dbReference type="AlphaFoldDB" id="A0A221KBY8"/>
<proteinExistence type="predicted"/>
<dbReference type="KEGG" id="vff:VITFI_CDS0568"/>
<evidence type="ECO:0000259" key="1">
    <source>
        <dbReference type="PROSITE" id="PS50925"/>
    </source>
</evidence>
<reference evidence="2 3" key="1">
    <citation type="submission" date="2017-07" db="EMBL/GenBank/DDBJ databases">
        <title>Complete Genome Sequence of the cosmetic ferment Vitreoscilla filiformis (ATCC15551).</title>
        <authorList>
            <person name="Contreras S."/>
            <person name="Sagory-Zalkind P."/>
            <person name="Blanquart H."/>
            <person name="Iltis A."/>
            <person name="Morand S.C."/>
        </authorList>
    </citation>
    <scope>NUCLEOTIDE SEQUENCE [LARGE SCALE GENOMIC DNA]</scope>
    <source>
        <strain evidence="2 3">ATCC 15551</strain>
    </source>
</reference>
<dbReference type="RefSeq" id="WP_089415724.1">
    <property type="nucleotide sequence ID" value="NZ_CP022423.1"/>
</dbReference>
<accession>A0A221KBY8</accession>
<gene>
    <name evidence="2" type="ORF">VITFI_CDS0568</name>
</gene>
<sequence length="141" mass="15601">MLVRLLYASRAAVQLDAEELGTILRQARQHNPAQGITGALCFSDGTFLQLIEGGRSAVNALFQRISRDPRHTDVLLLHYTEISERRFANWTMGQVQLSRVNPALLLKYSEGTSLDPYALSGPAMLRLFEEWLGCAAIVGQG</sequence>
<dbReference type="EMBL" id="CP022423">
    <property type="protein sequence ID" value="ASM76347.1"/>
    <property type="molecule type" value="Genomic_DNA"/>
</dbReference>
<dbReference type="SMART" id="SM01034">
    <property type="entry name" value="BLUF"/>
    <property type="match status" value="1"/>
</dbReference>
<dbReference type="InterPro" id="IPR036046">
    <property type="entry name" value="Acylphosphatase-like_dom_sf"/>
</dbReference>
<dbReference type="GO" id="GO:0009882">
    <property type="term" value="F:blue light photoreceptor activity"/>
    <property type="evidence" value="ECO:0007669"/>
    <property type="project" value="InterPro"/>
</dbReference>
<dbReference type="GO" id="GO:0071949">
    <property type="term" value="F:FAD binding"/>
    <property type="evidence" value="ECO:0007669"/>
    <property type="project" value="InterPro"/>
</dbReference>
<protein>
    <submittedName>
        <fullName evidence="2">Blue-light sensor BLUF</fullName>
    </submittedName>
</protein>
<name>A0A221KBY8_VITFI</name>
<dbReference type="Pfam" id="PF04940">
    <property type="entry name" value="BLUF"/>
    <property type="match status" value="1"/>
</dbReference>
<dbReference type="Proteomes" id="UP000199729">
    <property type="component" value="Chromosome"/>
</dbReference>